<keyword evidence="2" id="KW-0732">Signal</keyword>
<feature type="chain" id="PRO_5016408168" evidence="2">
    <location>
        <begin position="21"/>
        <end position="101"/>
    </location>
</feature>
<gene>
    <name evidence="3" type="ORF">DJ019_02800</name>
</gene>
<reference evidence="3 4" key="1">
    <citation type="submission" date="2018-05" db="EMBL/GenBank/DDBJ databases">
        <authorList>
            <person name="Lanie J.A."/>
            <person name="Ng W.-L."/>
            <person name="Kazmierczak K.M."/>
            <person name="Andrzejewski T.M."/>
            <person name="Davidsen T.M."/>
            <person name="Wayne K.J."/>
            <person name="Tettelin H."/>
            <person name="Glass J.I."/>
            <person name="Rusch D."/>
            <person name="Podicherti R."/>
            <person name="Tsui H.-C.T."/>
            <person name="Winkler M.E."/>
        </authorList>
    </citation>
    <scope>NUCLEOTIDE SEQUENCE [LARGE SCALE GENOMIC DNA]</scope>
    <source>
        <strain evidence="3 4">BUT-10</strain>
    </source>
</reference>
<evidence type="ECO:0000313" key="4">
    <source>
        <dbReference type="Proteomes" id="UP000249524"/>
    </source>
</evidence>
<name>A0A328BV74_9CAUL</name>
<feature type="region of interest" description="Disordered" evidence="1">
    <location>
        <begin position="19"/>
        <end position="101"/>
    </location>
</feature>
<keyword evidence="4" id="KW-1185">Reference proteome</keyword>
<comment type="caution">
    <text evidence="3">The sequence shown here is derived from an EMBL/GenBank/DDBJ whole genome shotgun (WGS) entry which is preliminary data.</text>
</comment>
<feature type="signal peptide" evidence="2">
    <location>
        <begin position="1"/>
        <end position="20"/>
    </location>
</feature>
<protein>
    <submittedName>
        <fullName evidence="3">Uncharacterized protein</fullName>
    </submittedName>
</protein>
<evidence type="ECO:0000256" key="2">
    <source>
        <dbReference type="SAM" id="SignalP"/>
    </source>
</evidence>
<accession>A0A328BV74</accession>
<organism evidence="3 4">
    <name type="scientific">Phenylobacterium kunshanense</name>
    <dbReference type="NCBI Taxonomy" id="1445034"/>
    <lineage>
        <taxon>Bacteria</taxon>
        <taxon>Pseudomonadati</taxon>
        <taxon>Pseudomonadota</taxon>
        <taxon>Alphaproteobacteria</taxon>
        <taxon>Caulobacterales</taxon>
        <taxon>Caulobacteraceae</taxon>
        <taxon>Phenylobacterium</taxon>
    </lineage>
</organism>
<evidence type="ECO:0000256" key="1">
    <source>
        <dbReference type="SAM" id="MobiDB-lite"/>
    </source>
</evidence>
<dbReference type="RefSeq" id="WP_111274450.1">
    <property type="nucleotide sequence ID" value="NZ_QFYS01000001.1"/>
</dbReference>
<dbReference type="EMBL" id="QFYS01000001">
    <property type="protein sequence ID" value="RAK68958.1"/>
    <property type="molecule type" value="Genomic_DNA"/>
</dbReference>
<dbReference type="Proteomes" id="UP000249524">
    <property type="component" value="Unassembled WGS sequence"/>
</dbReference>
<sequence length="101" mass="10245">MRREILLLAALALGPAPAAAEGTFGVSKPNGTWGTGGAKPPAAWKPSPGYGAPVASPSSANGGASTARIYSPPSAPKAEPFKPYQPYKPNSVFGPDSRKKP</sequence>
<proteinExistence type="predicted"/>
<evidence type="ECO:0000313" key="3">
    <source>
        <dbReference type="EMBL" id="RAK68958.1"/>
    </source>
</evidence>
<dbReference type="AlphaFoldDB" id="A0A328BV74"/>